<feature type="domain" description="Fatty acid desaturase" evidence="11">
    <location>
        <begin position="49"/>
        <end position="269"/>
    </location>
</feature>
<dbReference type="PANTHER" id="PTHR11351">
    <property type="entry name" value="ACYL-COA DESATURASE"/>
    <property type="match status" value="1"/>
</dbReference>
<keyword evidence="8" id="KW-0443">Lipid metabolism</keyword>
<protein>
    <submittedName>
        <fullName evidence="12">Stearoyl-CoA desaturase (Delta-9 desaturase)</fullName>
    </submittedName>
</protein>
<dbReference type="GO" id="GO:0016020">
    <property type="term" value="C:membrane"/>
    <property type="evidence" value="ECO:0007669"/>
    <property type="project" value="UniProtKB-SubCell"/>
</dbReference>
<evidence type="ECO:0000256" key="7">
    <source>
        <dbReference type="ARBA" id="ARBA00023004"/>
    </source>
</evidence>
<keyword evidence="6" id="KW-0560">Oxidoreductase</keyword>
<dbReference type="Proteomes" id="UP000182719">
    <property type="component" value="Unassembled WGS sequence"/>
</dbReference>
<evidence type="ECO:0000256" key="5">
    <source>
        <dbReference type="ARBA" id="ARBA00022989"/>
    </source>
</evidence>
<evidence type="ECO:0000256" key="6">
    <source>
        <dbReference type="ARBA" id="ARBA00023002"/>
    </source>
</evidence>
<dbReference type="PRINTS" id="PR00075">
    <property type="entry name" value="FACDDSATRASE"/>
</dbReference>
<gene>
    <name evidence="12" type="ORF">SAMN05444354_12090</name>
</gene>
<organism evidence="12 13">
    <name type="scientific">Stigmatella aurantiaca</name>
    <dbReference type="NCBI Taxonomy" id="41"/>
    <lineage>
        <taxon>Bacteria</taxon>
        <taxon>Pseudomonadati</taxon>
        <taxon>Myxococcota</taxon>
        <taxon>Myxococcia</taxon>
        <taxon>Myxococcales</taxon>
        <taxon>Cystobacterineae</taxon>
        <taxon>Archangiaceae</taxon>
        <taxon>Stigmatella</taxon>
    </lineage>
</organism>
<keyword evidence="5 10" id="KW-1133">Transmembrane helix</keyword>
<name>A0A1H8A3A7_STIAU</name>
<accession>A0A1H8A3A7</accession>
<dbReference type="GO" id="GO:0016717">
    <property type="term" value="F:oxidoreductase activity, acting on paired donors, with oxidation of a pair of donors resulting in the reduction of molecular oxygen to two molecules of water"/>
    <property type="evidence" value="ECO:0007669"/>
    <property type="project" value="InterPro"/>
</dbReference>
<comment type="similarity">
    <text evidence="2">Belongs to the fatty acid desaturase type 2 family.</text>
</comment>
<dbReference type="InterPro" id="IPR015876">
    <property type="entry name" value="Acyl-CoA_DS"/>
</dbReference>
<reference evidence="13" key="1">
    <citation type="submission" date="2016-10" db="EMBL/GenBank/DDBJ databases">
        <authorList>
            <person name="Varghese N."/>
            <person name="Submissions S."/>
        </authorList>
    </citation>
    <scope>NUCLEOTIDE SEQUENCE [LARGE SCALE GENOMIC DNA]</scope>
    <source>
        <strain evidence="13">DSM 17044</strain>
    </source>
</reference>
<sequence>MANLPEHARLDQILAVIVTVVPTLGTLAAGILWWSGHAPAAPELVTAAILYIITVIGLEVGFHRHLAHRSFKAHEGLRAALLAAGSMAFHGPAIWWCAIHRRHHTLSDLEGDPHSPRLSGGGAWGTLKGFYHSHMGWLFTAGSTRPENWRDRVRDLYEDDLILRMHLQYYVWLFLGLLIPTVVSGIAHGSLFGALMGFLWGGMVRIFLVNQCIWSLNSLCHLIGKPYFRTRDFSKNSFTLALFTFGQGWHNNHHAFPSSAYTGLKWWQIDFGGWVVWGLKSARLVWDVRKPTPEMIALKELYTQPTTTQGETP</sequence>
<evidence type="ECO:0000256" key="8">
    <source>
        <dbReference type="ARBA" id="ARBA00023098"/>
    </source>
</evidence>
<evidence type="ECO:0000256" key="10">
    <source>
        <dbReference type="SAM" id="Phobius"/>
    </source>
</evidence>
<keyword evidence="13" id="KW-1185">Reference proteome</keyword>
<comment type="subcellular location">
    <subcellularLocation>
        <location evidence="1">Membrane</location>
        <topology evidence="1">Multi-pass membrane protein</topology>
    </subcellularLocation>
</comment>
<evidence type="ECO:0000256" key="1">
    <source>
        <dbReference type="ARBA" id="ARBA00004141"/>
    </source>
</evidence>
<feature type="transmembrane region" description="Helical" evidence="10">
    <location>
        <begin position="206"/>
        <end position="224"/>
    </location>
</feature>
<evidence type="ECO:0000256" key="4">
    <source>
        <dbReference type="ARBA" id="ARBA00022832"/>
    </source>
</evidence>
<evidence type="ECO:0000313" key="12">
    <source>
        <dbReference type="EMBL" id="SEM65200.1"/>
    </source>
</evidence>
<evidence type="ECO:0000256" key="2">
    <source>
        <dbReference type="ARBA" id="ARBA00008749"/>
    </source>
</evidence>
<keyword evidence="3 10" id="KW-0812">Transmembrane</keyword>
<dbReference type="InterPro" id="IPR005804">
    <property type="entry name" value="FA_desaturase_dom"/>
</dbReference>
<feature type="transmembrane region" description="Helical" evidence="10">
    <location>
        <begin position="169"/>
        <end position="200"/>
    </location>
</feature>
<feature type="transmembrane region" description="Helical" evidence="10">
    <location>
        <begin position="40"/>
        <end position="62"/>
    </location>
</feature>
<evidence type="ECO:0000256" key="3">
    <source>
        <dbReference type="ARBA" id="ARBA00022692"/>
    </source>
</evidence>
<dbReference type="CDD" id="cd03505">
    <property type="entry name" value="Delta9-FADS-like"/>
    <property type="match status" value="1"/>
</dbReference>
<keyword evidence="4" id="KW-0276">Fatty acid metabolism</keyword>
<dbReference type="Pfam" id="PF00487">
    <property type="entry name" value="FA_desaturase"/>
    <property type="match status" value="1"/>
</dbReference>
<proteinExistence type="inferred from homology"/>
<evidence type="ECO:0000256" key="9">
    <source>
        <dbReference type="ARBA" id="ARBA00023136"/>
    </source>
</evidence>
<feature type="transmembrane region" description="Helical" evidence="10">
    <location>
        <begin position="12"/>
        <end position="34"/>
    </location>
</feature>
<evidence type="ECO:0000259" key="11">
    <source>
        <dbReference type="Pfam" id="PF00487"/>
    </source>
</evidence>
<keyword evidence="9 10" id="KW-0472">Membrane</keyword>
<dbReference type="GO" id="GO:0006631">
    <property type="term" value="P:fatty acid metabolic process"/>
    <property type="evidence" value="ECO:0007669"/>
    <property type="project" value="UniProtKB-KW"/>
</dbReference>
<dbReference type="PANTHER" id="PTHR11351:SF3">
    <property type="entry name" value="BLL4393 PROTEIN"/>
    <property type="match status" value="1"/>
</dbReference>
<dbReference type="AlphaFoldDB" id="A0A1H8A3A7"/>
<dbReference type="RefSeq" id="WP_218158161.1">
    <property type="nucleotide sequence ID" value="NZ_FOAP01000020.1"/>
</dbReference>
<keyword evidence="7" id="KW-0408">Iron</keyword>
<dbReference type="EMBL" id="FOAP01000020">
    <property type="protein sequence ID" value="SEM65200.1"/>
    <property type="molecule type" value="Genomic_DNA"/>
</dbReference>
<evidence type="ECO:0000313" key="13">
    <source>
        <dbReference type="Proteomes" id="UP000182719"/>
    </source>
</evidence>